<name>A0ACC2MCX5_PERAE</name>
<accession>A0ACC2MCX5</accession>
<protein>
    <submittedName>
        <fullName evidence="1">Uncharacterized protein</fullName>
    </submittedName>
</protein>
<organism evidence="1 2">
    <name type="scientific">Persea americana</name>
    <name type="common">Avocado</name>
    <dbReference type="NCBI Taxonomy" id="3435"/>
    <lineage>
        <taxon>Eukaryota</taxon>
        <taxon>Viridiplantae</taxon>
        <taxon>Streptophyta</taxon>
        <taxon>Embryophyta</taxon>
        <taxon>Tracheophyta</taxon>
        <taxon>Spermatophyta</taxon>
        <taxon>Magnoliopsida</taxon>
        <taxon>Magnoliidae</taxon>
        <taxon>Laurales</taxon>
        <taxon>Lauraceae</taxon>
        <taxon>Persea</taxon>
    </lineage>
</organism>
<gene>
    <name evidence="1" type="ORF">MRB53_005395</name>
</gene>
<sequence>MRSLVSLLQRCQMGIERLDAAEAREAEWVVERDELRESLASKDATLAEVAARNAGLVFDFEESKVEVERLKDELEDEKSQNLHLASELDDLRIAAKRLEDDLESAKGTNRRLLSQRNQAQGSLEMALRGKAAEIESALAKQEARLKEEFLAEHNSIMGEEVGRLSADYKAQLPGIRDRAWELGWKAALHKAGVPEDSPLFLNPPNLSCSDSGLAAVSRVSNLSSQACPEANAAPGAPQEAPAASADPEGYQVAAVVKAPPEAVAPEASVPEAGAAVPEATPTAPEASAVVAEVPPEIDCNVEAAAL</sequence>
<dbReference type="EMBL" id="CM056810">
    <property type="protein sequence ID" value="KAJ8643647.1"/>
    <property type="molecule type" value="Genomic_DNA"/>
</dbReference>
<dbReference type="Proteomes" id="UP001234297">
    <property type="component" value="Chromosome 2"/>
</dbReference>
<keyword evidence="2" id="KW-1185">Reference proteome</keyword>
<evidence type="ECO:0000313" key="1">
    <source>
        <dbReference type="EMBL" id="KAJ8643647.1"/>
    </source>
</evidence>
<evidence type="ECO:0000313" key="2">
    <source>
        <dbReference type="Proteomes" id="UP001234297"/>
    </source>
</evidence>
<reference evidence="1 2" key="1">
    <citation type="journal article" date="2022" name="Hortic Res">
        <title>A haplotype resolved chromosomal level avocado genome allows analysis of novel avocado genes.</title>
        <authorList>
            <person name="Nath O."/>
            <person name="Fletcher S.J."/>
            <person name="Hayward A."/>
            <person name="Shaw L.M."/>
            <person name="Masouleh A.K."/>
            <person name="Furtado A."/>
            <person name="Henry R.J."/>
            <person name="Mitter N."/>
        </authorList>
    </citation>
    <scope>NUCLEOTIDE SEQUENCE [LARGE SCALE GENOMIC DNA]</scope>
    <source>
        <strain evidence="2">cv. Hass</strain>
    </source>
</reference>
<comment type="caution">
    <text evidence="1">The sequence shown here is derived from an EMBL/GenBank/DDBJ whole genome shotgun (WGS) entry which is preliminary data.</text>
</comment>
<proteinExistence type="predicted"/>